<evidence type="ECO:0000256" key="6">
    <source>
        <dbReference type="ARBA" id="ARBA00034923"/>
    </source>
</evidence>
<keyword evidence="3 7" id="KW-0347">Helicase</keyword>
<dbReference type="EMBL" id="CP013099">
    <property type="protein sequence ID" value="ALP53595.1"/>
    <property type="molecule type" value="Genomic_DNA"/>
</dbReference>
<dbReference type="GO" id="GO:0003677">
    <property type="term" value="F:DNA binding"/>
    <property type="evidence" value="ECO:0007669"/>
    <property type="project" value="UniProtKB-KW"/>
</dbReference>
<dbReference type="GO" id="GO:0016787">
    <property type="term" value="F:hydrolase activity"/>
    <property type="evidence" value="ECO:0007669"/>
    <property type="project" value="UniProtKB-UniRule"/>
</dbReference>
<evidence type="ECO:0000313" key="10">
    <source>
        <dbReference type="Proteomes" id="UP000055136"/>
    </source>
</evidence>
<reference evidence="9" key="1">
    <citation type="submission" date="2015-10" db="EMBL/GenBank/DDBJ databases">
        <title>Description of Candidatus Tenderia electrophaga gen. nov, sp. nov., an Uncultivated Electroautotroph from a Biocathode Enrichment.</title>
        <authorList>
            <person name="Eddie B.J."/>
            <person name="Malanoski A.P."/>
            <person name="Wang Z."/>
            <person name="Hall R.J."/>
            <person name="Oh S.D."/>
            <person name="Heiner C."/>
            <person name="Lin B."/>
            <person name="Strycharz-Glaven S.M."/>
        </authorList>
    </citation>
    <scope>NUCLEOTIDE SEQUENCE [LARGE SCALE GENOMIC DNA]</scope>
    <source>
        <strain evidence="9">NRL1</strain>
    </source>
</reference>
<evidence type="ECO:0000256" key="1">
    <source>
        <dbReference type="ARBA" id="ARBA00022741"/>
    </source>
</evidence>
<dbReference type="InterPro" id="IPR027417">
    <property type="entry name" value="P-loop_NTPase"/>
</dbReference>
<dbReference type="InterPro" id="IPR000212">
    <property type="entry name" value="DNA_helicase_UvrD/REP"/>
</dbReference>
<dbReference type="STRING" id="1748243.Tel_10885"/>
<dbReference type="Proteomes" id="UP000055136">
    <property type="component" value="Chromosome"/>
</dbReference>
<sequence length="675" mass="76185">MFRVPPVDDRDIRWACEVLGLPPTAFHGDDGNDPRAAVLLSDETLDVEACPGSGKTTLLIAKLAILARKWKSRRSGICVLSHTNAARREIERSLGRTATGATLLSYPHYVGTIHGFVNEFLAIPWLRSLGYPIAVIDDALCEQHRRRLLSFNQYTALRTTVANKEKHPNVNFVGSWHVASPDFLILKENGNQVFVDPNKPAAQQLCRLARQCTEDGYYRYEELFMWAEDLLNKHPEAVAIIRQRFPLLFIDEVQDNSESQSRLLQRIFIAGDDPVIRQRYGDSNQAIYAHTGATGAQSDLFPVDAIRRDIPNSHRFGQQIADLANPLGLNPQGLIGLGPPVHKVQAETHGRHAVILFRDDTITSVLECYARYLRALFSDEDLAEGTFTAVGGVHRPGENTNAPRFVAHYWPEYDHEMSYAEPRPKTFHQYIAAGWNAAGADGDIHFVVDRIADGIYRAVQIADPAVKRTQHKRRHRSILELLEGQADLKERYLALVVRIIDDETDIGPEEWQGTWVPVILQLAELLTGGDINPVHLDEFLVWPDEEPDEEVVRKARRKDNVYRFPSDAPTVEVRVGSIHSVKGETHTATLVLDTYFYDHHLNALRPWLLGEKTGQGTEGARMQSRLKQHYVAFTRPTHLLAIAMRDNLDAQEIEVLKGRNWRVGRVQQDGGIAWL</sequence>
<keyword evidence="5" id="KW-0238">DNA-binding</keyword>
<dbReference type="PROSITE" id="PS51198">
    <property type="entry name" value="UVRD_HELICASE_ATP_BIND"/>
    <property type="match status" value="1"/>
</dbReference>
<keyword evidence="4 7" id="KW-0067">ATP-binding</keyword>
<keyword evidence="2 7" id="KW-0378">Hydrolase</keyword>
<dbReference type="PANTHER" id="PTHR11070">
    <property type="entry name" value="UVRD / RECB / PCRA DNA HELICASE FAMILY MEMBER"/>
    <property type="match status" value="1"/>
</dbReference>
<dbReference type="SUPFAM" id="SSF52540">
    <property type="entry name" value="P-loop containing nucleoside triphosphate hydrolases"/>
    <property type="match status" value="1"/>
</dbReference>
<dbReference type="Gene3D" id="3.40.50.300">
    <property type="entry name" value="P-loop containing nucleotide triphosphate hydrolases"/>
    <property type="match status" value="1"/>
</dbReference>
<protein>
    <recommendedName>
        <fullName evidence="6">DNA 3'-5' helicase II</fullName>
    </recommendedName>
</protein>
<evidence type="ECO:0000259" key="8">
    <source>
        <dbReference type="PROSITE" id="PS51198"/>
    </source>
</evidence>
<proteinExistence type="predicted"/>
<name>A0A0S2TEL3_9GAMM</name>
<dbReference type="Pfam" id="PF00580">
    <property type="entry name" value="UvrD-helicase"/>
    <property type="match status" value="1"/>
</dbReference>
<evidence type="ECO:0000256" key="2">
    <source>
        <dbReference type="ARBA" id="ARBA00022801"/>
    </source>
</evidence>
<accession>A0A0S2TEL3</accession>
<evidence type="ECO:0000256" key="3">
    <source>
        <dbReference type="ARBA" id="ARBA00022806"/>
    </source>
</evidence>
<evidence type="ECO:0000256" key="5">
    <source>
        <dbReference type="ARBA" id="ARBA00023125"/>
    </source>
</evidence>
<keyword evidence="10" id="KW-1185">Reference proteome</keyword>
<gene>
    <name evidence="9" type="ORF">Tel_10885</name>
</gene>
<dbReference type="GO" id="GO:0043138">
    <property type="term" value="F:3'-5' DNA helicase activity"/>
    <property type="evidence" value="ECO:0007669"/>
    <property type="project" value="TreeGrafter"/>
</dbReference>
<dbReference type="PANTHER" id="PTHR11070:SF2">
    <property type="entry name" value="ATP-DEPENDENT DNA HELICASE SRS2"/>
    <property type="match status" value="1"/>
</dbReference>
<organism evidence="9 10">
    <name type="scientific">Candidatus Tenderia electrophaga</name>
    <dbReference type="NCBI Taxonomy" id="1748243"/>
    <lineage>
        <taxon>Bacteria</taxon>
        <taxon>Pseudomonadati</taxon>
        <taxon>Pseudomonadota</taxon>
        <taxon>Gammaproteobacteria</taxon>
        <taxon>Candidatus Tenderiales</taxon>
        <taxon>Candidatus Tenderiaceae</taxon>
        <taxon>Candidatus Tenderia</taxon>
    </lineage>
</organism>
<dbReference type="InterPro" id="IPR013986">
    <property type="entry name" value="DExx_box_DNA_helicase_dom_sf"/>
</dbReference>
<evidence type="ECO:0000256" key="7">
    <source>
        <dbReference type="PROSITE-ProRule" id="PRU00560"/>
    </source>
</evidence>
<dbReference type="GO" id="GO:0000725">
    <property type="term" value="P:recombinational repair"/>
    <property type="evidence" value="ECO:0007669"/>
    <property type="project" value="TreeGrafter"/>
</dbReference>
<dbReference type="AlphaFoldDB" id="A0A0S2TEL3"/>
<dbReference type="InterPro" id="IPR014016">
    <property type="entry name" value="UvrD-like_ATP-bd"/>
</dbReference>
<keyword evidence="1 7" id="KW-0547">Nucleotide-binding</keyword>
<evidence type="ECO:0000313" key="9">
    <source>
        <dbReference type="EMBL" id="ALP53595.1"/>
    </source>
</evidence>
<feature type="domain" description="UvrD-like helicase ATP-binding" evidence="8">
    <location>
        <begin position="28"/>
        <end position="353"/>
    </location>
</feature>
<dbReference type="KEGG" id="tee:Tel_10885"/>
<feature type="binding site" evidence="7">
    <location>
        <begin position="49"/>
        <end position="56"/>
    </location>
    <ligand>
        <name>ATP</name>
        <dbReference type="ChEBI" id="CHEBI:30616"/>
    </ligand>
</feature>
<dbReference type="GO" id="GO:0005524">
    <property type="term" value="F:ATP binding"/>
    <property type="evidence" value="ECO:0007669"/>
    <property type="project" value="UniProtKB-UniRule"/>
</dbReference>
<evidence type="ECO:0000256" key="4">
    <source>
        <dbReference type="ARBA" id="ARBA00022840"/>
    </source>
</evidence>
<dbReference type="Gene3D" id="1.10.10.160">
    <property type="match status" value="1"/>
</dbReference>